<dbReference type="AlphaFoldDB" id="S8DQZ7"/>
<dbReference type="STRING" id="743788.S8DQZ7"/>
<accession>S8DQZ7</accession>
<dbReference type="OrthoDB" id="2676448at2759"/>
<gene>
    <name evidence="2" type="ORF">FOMPIDRAFT_1135756</name>
</gene>
<dbReference type="HOGENOM" id="CLU_013084_0_2_1"/>
<dbReference type="eggNOG" id="ENOG502RUZH">
    <property type="taxonomic scope" value="Eukaryota"/>
</dbReference>
<name>S8DQZ7_FOMSC</name>
<evidence type="ECO:0000313" key="3">
    <source>
        <dbReference type="Proteomes" id="UP000015241"/>
    </source>
</evidence>
<reference evidence="2 3" key="1">
    <citation type="journal article" date="2012" name="Science">
        <title>The Paleozoic origin of enzymatic lignin decomposition reconstructed from 31 fungal genomes.</title>
        <authorList>
            <person name="Floudas D."/>
            <person name="Binder M."/>
            <person name="Riley R."/>
            <person name="Barry K."/>
            <person name="Blanchette R.A."/>
            <person name="Henrissat B."/>
            <person name="Martinez A.T."/>
            <person name="Otillar R."/>
            <person name="Spatafora J.W."/>
            <person name="Yadav J.S."/>
            <person name="Aerts A."/>
            <person name="Benoit I."/>
            <person name="Boyd A."/>
            <person name="Carlson A."/>
            <person name="Copeland A."/>
            <person name="Coutinho P.M."/>
            <person name="de Vries R.P."/>
            <person name="Ferreira P."/>
            <person name="Findley K."/>
            <person name="Foster B."/>
            <person name="Gaskell J."/>
            <person name="Glotzer D."/>
            <person name="Gorecki P."/>
            <person name="Heitman J."/>
            <person name="Hesse C."/>
            <person name="Hori C."/>
            <person name="Igarashi K."/>
            <person name="Jurgens J.A."/>
            <person name="Kallen N."/>
            <person name="Kersten P."/>
            <person name="Kohler A."/>
            <person name="Kuees U."/>
            <person name="Kumar T.K.A."/>
            <person name="Kuo A."/>
            <person name="LaButti K."/>
            <person name="Larrondo L.F."/>
            <person name="Lindquist E."/>
            <person name="Ling A."/>
            <person name="Lombard V."/>
            <person name="Lucas S."/>
            <person name="Lundell T."/>
            <person name="Martin R."/>
            <person name="McLaughlin D.J."/>
            <person name="Morgenstern I."/>
            <person name="Morin E."/>
            <person name="Murat C."/>
            <person name="Nagy L.G."/>
            <person name="Nolan M."/>
            <person name="Ohm R.A."/>
            <person name="Patyshakuliyeva A."/>
            <person name="Rokas A."/>
            <person name="Ruiz-Duenas F.J."/>
            <person name="Sabat G."/>
            <person name="Salamov A."/>
            <person name="Samejima M."/>
            <person name="Schmutz J."/>
            <person name="Slot J.C."/>
            <person name="St John F."/>
            <person name="Stenlid J."/>
            <person name="Sun H."/>
            <person name="Sun S."/>
            <person name="Syed K."/>
            <person name="Tsang A."/>
            <person name="Wiebenga A."/>
            <person name="Young D."/>
            <person name="Pisabarro A."/>
            <person name="Eastwood D.C."/>
            <person name="Martin F."/>
            <person name="Cullen D."/>
            <person name="Grigoriev I.V."/>
            <person name="Hibbett D.S."/>
        </authorList>
    </citation>
    <scope>NUCLEOTIDE SEQUENCE</scope>
    <source>
        <strain evidence="3">FP-58527</strain>
    </source>
</reference>
<evidence type="ECO:0000313" key="2">
    <source>
        <dbReference type="EMBL" id="EPS93653.1"/>
    </source>
</evidence>
<dbReference type="EMBL" id="KE504262">
    <property type="protein sequence ID" value="EPS93653.1"/>
    <property type="molecule type" value="Genomic_DNA"/>
</dbReference>
<organism evidence="2 3">
    <name type="scientific">Fomitopsis schrenkii</name>
    <name type="common">Brown rot fungus</name>
    <dbReference type="NCBI Taxonomy" id="2126942"/>
    <lineage>
        <taxon>Eukaryota</taxon>
        <taxon>Fungi</taxon>
        <taxon>Dikarya</taxon>
        <taxon>Basidiomycota</taxon>
        <taxon>Agaricomycotina</taxon>
        <taxon>Agaricomycetes</taxon>
        <taxon>Polyporales</taxon>
        <taxon>Fomitopsis</taxon>
    </lineage>
</organism>
<dbReference type="InParanoid" id="S8DQZ7"/>
<feature type="region of interest" description="Disordered" evidence="1">
    <location>
        <begin position="197"/>
        <end position="219"/>
    </location>
</feature>
<sequence>MRKYYKSVDTLERLIVQRLFELTKLGMSGVGYKLREKIGKALKARAEAIKKALSRYNKYAVAMDPPRPSLSWNEVVEMASLAEFDLLRDSRSDIRQEPWAKQKNREAMNIFFDMKRAREEIERLNVEIPRLLTYMYDEHVDYHLAVSRLLFVDPALAHELSSRWIVLDRMHTGVAARLRQTARLPGFSGTVTSGRRVARQQHNGAVPPPSWARYSAGDDDMGANAVREDGILTVGSLSEEESDALVSFVDDLGIRPA</sequence>
<dbReference type="Proteomes" id="UP000015241">
    <property type="component" value="Unassembled WGS sequence"/>
</dbReference>
<proteinExistence type="predicted"/>
<protein>
    <submittedName>
        <fullName evidence="2">Uncharacterized protein</fullName>
    </submittedName>
</protein>
<keyword evidence="3" id="KW-1185">Reference proteome</keyword>
<evidence type="ECO:0000256" key="1">
    <source>
        <dbReference type="SAM" id="MobiDB-lite"/>
    </source>
</evidence>